<accession>A0ABY5VT47</accession>
<dbReference type="Gene3D" id="3.20.20.30">
    <property type="entry name" value="Luciferase-like domain"/>
    <property type="match status" value="1"/>
</dbReference>
<proteinExistence type="predicted"/>
<evidence type="ECO:0000313" key="4">
    <source>
        <dbReference type="Proteomes" id="UP001059617"/>
    </source>
</evidence>
<organism evidence="3 4">
    <name type="scientific">Dactylosporangium fulvum</name>
    <dbReference type="NCBI Taxonomy" id="53359"/>
    <lineage>
        <taxon>Bacteria</taxon>
        <taxon>Bacillati</taxon>
        <taxon>Actinomycetota</taxon>
        <taxon>Actinomycetes</taxon>
        <taxon>Micromonosporales</taxon>
        <taxon>Micromonosporaceae</taxon>
        <taxon>Dactylosporangium</taxon>
    </lineage>
</organism>
<dbReference type="InterPro" id="IPR011251">
    <property type="entry name" value="Luciferase-like_dom"/>
</dbReference>
<keyword evidence="1" id="KW-0560">Oxidoreductase</keyword>
<evidence type="ECO:0000256" key="1">
    <source>
        <dbReference type="ARBA" id="ARBA00023002"/>
    </source>
</evidence>
<dbReference type="PANTHER" id="PTHR43244">
    <property type="match status" value="1"/>
</dbReference>
<name>A0ABY5VT47_9ACTN</name>
<dbReference type="Pfam" id="PF00296">
    <property type="entry name" value="Bac_luciferase"/>
    <property type="match status" value="1"/>
</dbReference>
<dbReference type="CDD" id="cd01097">
    <property type="entry name" value="Tetrahydromethanopterin_reductase"/>
    <property type="match status" value="1"/>
</dbReference>
<sequence length="385" mass="41051">MDSHNSPRGAGSSASGAASPTYLLYVDHKGAAVTASHVADGPFGIGVQLNSTGVGELRRQGAAAEEAGFTFVSVGDNPEHMRDTFVSLAELAHATAHCSIGTTITTPHHRDPLVVASAFSSVAELAPGRVFVGIGTGRARRPARINELREHLQALRALWSREEVLHRGEPLRLSWEAAPVPIVVCGSGPRALETAGEYADGVIIETGLSEKLVARAREWVAAGARRSGRRLEDLQLWWYARTSIGTTAAEAHAESDVSMAAAGANLARHDPGLTDVPERYRAGLRELGERYDMSAHLRTDADNPNRGLVSDELREYLADRIGVVGAPSDWLDRIAQLRNRGVDNILCIGASGDKDKLIRLVGEHVIPHLGGPRGPVGFAADHAAR</sequence>
<evidence type="ECO:0000313" key="3">
    <source>
        <dbReference type="EMBL" id="UWP80375.1"/>
    </source>
</evidence>
<protein>
    <submittedName>
        <fullName evidence="3">LLM class flavin-dependent oxidoreductase</fullName>
    </submittedName>
</protein>
<dbReference type="PANTHER" id="PTHR43244:SF1">
    <property type="entry name" value="5,10-METHYLENETETRAHYDROMETHANOPTERIN REDUCTASE"/>
    <property type="match status" value="1"/>
</dbReference>
<dbReference type="InterPro" id="IPR036661">
    <property type="entry name" value="Luciferase-like_sf"/>
</dbReference>
<dbReference type="RefSeq" id="WP_259858134.1">
    <property type="nucleotide sequence ID" value="NZ_BAAAST010000009.1"/>
</dbReference>
<dbReference type="InterPro" id="IPR050564">
    <property type="entry name" value="F420-G6PD/mer"/>
</dbReference>
<dbReference type="EMBL" id="CP073720">
    <property type="protein sequence ID" value="UWP80375.1"/>
    <property type="molecule type" value="Genomic_DNA"/>
</dbReference>
<reference evidence="3" key="2">
    <citation type="submission" date="2022-09" db="EMBL/GenBank/DDBJ databases">
        <title>Biosynthetic gene clusters of Dactylosporangioum fulvum.</title>
        <authorList>
            <person name="Caradec T."/>
        </authorList>
    </citation>
    <scope>NUCLEOTIDE SEQUENCE</scope>
    <source>
        <strain evidence="3">NRRL B-16292</strain>
    </source>
</reference>
<reference evidence="3" key="1">
    <citation type="submission" date="2021-04" db="EMBL/GenBank/DDBJ databases">
        <authorList>
            <person name="Hartkoorn R.C."/>
            <person name="Beaudoing E."/>
            <person name="Hot D."/>
        </authorList>
    </citation>
    <scope>NUCLEOTIDE SEQUENCE</scope>
    <source>
        <strain evidence="3">NRRL B-16292</strain>
    </source>
</reference>
<evidence type="ECO:0000259" key="2">
    <source>
        <dbReference type="Pfam" id="PF00296"/>
    </source>
</evidence>
<keyword evidence="4" id="KW-1185">Reference proteome</keyword>
<dbReference type="Proteomes" id="UP001059617">
    <property type="component" value="Chromosome"/>
</dbReference>
<gene>
    <name evidence="3" type="ORF">Dfulv_35170</name>
</gene>
<dbReference type="SUPFAM" id="SSF51679">
    <property type="entry name" value="Bacterial luciferase-like"/>
    <property type="match status" value="1"/>
</dbReference>
<feature type="domain" description="Luciferase-like" evidence="2">
    <location>
        <begin position="46"/>
        <end position="343"/>
    </location>
</feature>